<reference evidence="1" key="1">
    <citation type="submission" date="2021-04" db="EMBL/GenBank/DDBJ databases">
        <title>Draft Genome Sequence of Pandoravirus japonicus, Isolated from the Sabaishi River of Niigata, Japan.</title>
        <authorList>
            <person name="Hosokawa N."/>
            <person name="Takahashi H."/>
            <person name="Aoki K."/>
            <person name="Takemura M."/>
        </authorList>
    </citation>
    <scope>NUCLEOTIDE SEQUENCE</scope>
</reference>
<evidence type="ECO:0000313" key="1">
    <source>
        <dbReference type="EMBL" id="BCU03299.1"/>
    </source>
</evidence>
<name>A0A811BMM0_9VIRU</name>
<accession>A0A811BMM0</accession>
<sequence length="137" mass="14421">MTSTSTTNVTPTLKGKMVTDTDEEEHYVVCFAFKYTSADGIRIEFSIDPTTTEPSKWLALVDAIKTNKTYSVNTCPSNGDAVVGYANGQIELQAHKTGAGGDGDLQVFLPAGACLAAIEKCAIAYAAHDCSLPAPSP</sequence>
<proteinExistence type="predicted"/>
<dbReference type="EMBL" id="LC625835">
    <property type="protein sequence ID" value="BCU03299.1"/>
    <property type="molecule type" value="Genomic_DNA"/>
</dbReference>
<protein>
    <submittedName>
        <fullName evidence="1">Uncharacterized protein</fullName>
    </submittedName>
</protein>
<evidence type="ECO:0000313" key="2">
    <source>
        <dbReference type="Proteomes" id="UP001253637"/>
    </source>
</evidence>
<dbReference type="Pfam" id="PF19070">
    <property type="entry name" value="DUF5766"/>
    <property type="match status" value="1"/>
</dbReference>
<dbReference type="InterPro" id="IPR043911">
    <property type="entry name" value="DUF5766"/>
</dbReference>
<organism evidence="1 2">
    <name type="scientific">Pandoravirus japonicus</name>
    <dbReference type="NCBI Taxonomy" id="2823154"/>
    <lineage>
        <taxon>Viruses</taxon>
        <taxon>Pandoravirus</taxon>
    </lineage>
</organism>
<dbReference type="Proteomes" id="UP001253637">
    <property type="component" value="Segment"/>
</dbReference>